<dbReference type="AlphaFoldDB" id="A0A1G6M671"/>
<gene>
    <name evidence="2" type="ORF">SAMN05216505_102384</name>
</gene>
<dbReference type="Pfam" id="PF13640">
    <property type="entry name" value="2OG-FeII_Oxy_3"/>
    <property type="match status" value="1"/>
</dbReference>
<dbReference type="EMBL" id="FMZK01000002">
    <property type="protein sequence ID" value="SDC50804.1"/>
    <property type="molecule type" value="Genomic_DNA"/>
</dbReference>
<dbReference type="RefSeq" id="WP_079039664.1">
    <property type="nucleotide sequence ID" value="NZ_FMZK01000002.1"/>
</dbReference>
<dbReference type="Gene3D" id="2.60.120.620">
    <property type="entry name" value="q2cbj1_9rhob like domain"/>
    <property type="match status" value="1"/>
</dbReference>
<evidence type="ECO:0000313" key="3">
    <source>
        <dbReference type="Proteomes" id="UP000182100"/>
    </source>
</evidence>
<evidence type="ECO:0000313" key="2">
    <source>
        <dbReference type="EMBL" id="SDC50804.1"/>
    </source>
</evidence>
<organism evidence="2 3">
    <name type="scientific">Streptomyces prasinopilosus</name>
    <dbReference type="NCBI Taxonomy" id="67344"/>
    <lineage>
        <taxon>Bacteria</taxon>
        <taxon>Bacillati</taxon>
        <taxon>Actinomycetota</taxon>
        <taxon>Actinomycetes</taxon>
        <taxon>Kitasatosporales</taxon>
        <taxon>Streptomycetaceae</taxon>
        <taxon>Streptomyces</taxon>
    </lineage>
</organism>
<feature type="domain" description="Prolyl 4-hydroxylase alpha subunit Fe(2+) 2OG dioxygenase" evidence="1">
    <location>
        <begin position="66"/>
        <end position="153"/>
    </location>
</feature>
<accession>A0A1G6M671</accession>
<evidence type="ECO:0000259" key="1">
    <source>
        <dbReference type="Pfam" id="PF13640"/>
    </source>
</evidence>
<proteinExistence type="predicted"/>
<keyword evidence="3" id="KW-1185">Reference proteome</keyword>
<sequence length="177" mass="19200">MSVTSRERVGVTAIPVGFVDGTTIAGELPWLREMYYGPFRAVAQLACAEPVFAARDAHIGLNMHIQRGSAERYECHVDSSPLSALLYVTDHPAGSGGELVVSNRGDVRGREEVDADATRVHPVAGQLVVFDARHRTHYVAPLTDPDGVRIVVVMPYYTPSCPESARPTDLDHHLGLA</sequence>
<reference evidence="3" key="1">
    <citation type="submission" date="2016-10" db="EMBL/GenBank/DDBJ databases">
        <authorList>
            <person name="Varghese N."/>
            <person name="Submissions S."/>
        </authorList>
    </citation>
    <scope>NUCLEOTIDE SEQUENCE [LARGE SCALE GENOMIC DNA]</scope>
    <source>
        <strain evidence="3">CGMCC 4.3504</strain>
    </source>
</reference>
<name>A0A1G6M671_9ACTN</name>
<protein>
    <submittedName>
        <fullName evidence="2">2OG-Fe(II) oxygenase superfamily protein</fullName>
    </submittedName>
</protein>
<dbReference type="InterPro" id="IPR044862">
    <property type="entry name" value="Pro_4_hyd_alph_FE2OG_OXY"/>
</dbReference>
<dbReference type="Proteomes" id="UP000182100">
    <property type="component" value="Unassembled WGS sequence"/>
</dbReference>